<dbReference type="eggNOG" id="COG0650">
    <property type="taxonomic scope" value="Bacteria"/>
</dbReference>
<keyword evidence="3 5" id="KW-1133">Transmembrane helix</keyword>
<keyword evidence="7" id="KW-1185">Reference proteome</keyword>
<evidence type="ECO:0000313" key="7">
    <source>
        <dbReference type="Proteomes" id="UP000001349"/>
    </source>
</evidence>
<dbReference type="RefSeq" id="WP_015925156.1">
    <property type="nucleotide sequence ID" value="NC_011898.1"/>
</dbReference>
<dbReference type="AlphaFoldDB" id="B8I2P8"/>
<evidence type="ECO:0000313" key="6">
    <source>
        <dbReference type="EMBL" id="ACL76041.1"/>
    </source>
</evidence>
<dbReference type="Pfam" id="PF00146">
    <property type="entry name" value="NADHdh"/>
    <property type="match status" value="1"/>
</dbReference>
<dbReference type="KEGG" id="cce:Ccel_1690"/>
<gene>
    <name evidence="6" type="ordered locus">Ccel_1690</name>
</gene>
<reference evidence="6 7" key="1">
    <citation type="submission" date="2009-01" db="EMBL/GenBank/DDBJ databases">
        <title>Complete sequence of Clostridium cellulolyticum H10.</title>
        <authorList>
            <consortium name="US DOE Joint Genome Institute"/>
            <person name="Lucas S."/>
            <person name="Copeland A."/>
            <person name="Lapidus A."/>
            <person name="Glavina del Rio T."/>
            <person name="Dalin E."/>
            <person name="Tice H."/>
            <person name="Bruce D."/>
            <person name="Goodwin L."/>
            <person name="Pitluck S."/>
            <person name="Chertkov O."/>
            <person name="Saunders E."/>
            <person name="Brettin T."/>
            <person name="Detter J.C."/>
            <person name="Han C."/>
            <person name="Larimer F."/>
            <person name="Land M."/>
            <person name="Hauser L."/>
            <person name="Kyrpides N."/>
            <person name="Ivanova N."/>
            <person name="Zhou J."/>
            <person name="Richardson P."/>
        </authorList>
    </citation>
    <scope>NUCLEOTIDE SEQUENCE [LARGE SCALE GENOMIC DNA]</scope>
    <source>
        <strain evidence="7">ATCC 35319 / DSM 5812 / JCM 6584 / H10</strain>
    </source>
</reference>
<dbReference type="OrthoDB" id="9778499at2"/>
<protein>
    <submittedName>
        <fullName evidence="6">Respiratory-chain NADH dehydrogenase, subunit 1</fullName>
    </submittedName>
</protein>
<accession>B8I2P8</accession>
<comment type="subcellular location">
    <subcellularLocation>
        <location evidence="1">Membrane</location>
        <topology evidence="1">Multi-pass membrane protein</topology>
    </subcellularLocation>
</comment>
<feature type="transmembrane region" description="Helical" evidence="5">
    <location>
        <begin position="233"/>
        <end position="252"/>
    </location>
</feature>
<name>B8I2P8_RUMCH</name>
<feature type="transmembrane region" description="Helical" evidence="5">
    <location>
        <begin position="93"/>
        <end position="112"/>
    </location>
</feature>
<feature type="transmembrane region" description="Helical" evidence="5">
    <location>
        <begin position="290"/>
        <end position="311"/>
    </location>
</feature>
<dbReference type="PANTHER" id="PTHR43359">
    <property type="entry name" value="FORMATE HYDROGENLYASE SUBUNIT 4"/>
    <property type="match status" value="1"/>
</dbReference>
<keyword evidence="2 5" id="KW-0812">Transmembrane</keyword>
<proteinExistence type="predicted"/>
<evidence type="ECO:0000256" key="4">
    <source>
        <dbReference type="ARBA" id="ARBA00023136"/>
    </source>
</evidence>
<dbReference type="PANTHER" id="PTHR43359:SF1">
    <property type="entry name" value="FORMATE HYDROGENLYASE SUBUNIT 4-RELATED"/>
    <property type="match status" value="1"/>
</dbReference>
<keyword evidence="4 5" id="KW-0472">Membrane</keyword>
<evidence type="ECO:0000256" key="1">
    <source>
        <dbReference type="ARBA" id="ARBA00004141"/>
    </source>
</evidence>
<feature type="transmembrane region" description="Helical" evidence="5">
    <location>
        <begin position="258"/>
        <end position="278"/>
    </location>
</feature>
<feature type="transmembrane region" description="Helical" evidence="5">
    <location>
        <begin position="172"/>
        <end position="193"/>
    </location>
</feature>
<dbReference type="EMBL" id="CP001348">
    <property type="protein sequence ID" value="ACL76041.1"/>
    <property type="molecule type" value="Genomic_DNA"/>
</dbReference>
<dbReference type="GO" id="GO:0005886">
    <property type="term" value="C:plasma membrane"/>
    <property type="evidence" value="ECO:0007669"/>
    <property type="project" value="TreeGrafter"/>
</dbReference>
<feature type="transmembrane region" description="Helical" evidence="5">
    <location>
        <begin position="6"/>
        <end position="26"/>
    </location>
</feature>
<evidence type="ECO:0000256" key="3">
    <source>
        <dbReference type="ARBA" id="ARBA00022989"/>
    </source>
</evidence>
<dbReference type="Proteomes" id="UP000001349">
    <property type="component" value="Chromosome"/>
</dbReference>
<evidence type="ECO:0000256" key="5">
    <source>
        <dbReference type="SAM" id="Phobius"/>
    </source>
</evidence>
<sequence>MFVSILKFIFQMIFLLLIAPLFTGIIRKIKSKIQHKIGASIFQPYYDLIKLLKKDLVVSSTSSWIYTVAPYVYFITSLAAAMCLPIIYQFKGFSFYTDLLVIVYLLVAGRIFMALAGLDTGSTFGGMGSSRELLVSALVEPALFLIIITVGANPEVASTSVFSIYEYAVKESIGAFSTVNILLFVAMLMVMIAESSRIPVDDPSTHLELTMVHEAMTLEYSGRHLAFIEMGSYIKQLVFMTFMANILIPVGLNMENILAGLSIYLLKLLVITFLAAIIEINTVKFRLFSLPNYAAIALIISVLGFLTRFVLI</sequence>
<organism evidence="6 7">
    <name type="scientific">Ruminiclostridium cellulolyticum (strain ATCC 35319 / DSM 5812 / JCM 6584 / H10)</name>
    <name type="common">Clostridium cellulolyticum</name>
    <dbReference type="NCBI Taxonomy" id="394503"/>
    <lineage>
        <taxon>Bacteria</taxon>
        <taxon>Bacillati</taxon>
        <taxon>Bacillota</taxon>
        <taxon>Clostridia</taxon>
        <taxon>Eubacteriales</taxon>
        <taxon>Oscillospiraceae</taxon>
        <taxon>Ruminiclostridium</taxon>
    </lineage>
</organism>
<dbReference type="STRING" id="394503.Ccel_1690"/>
<evidence type="ECO:0000256" key="2">
    <source>
        <dbReference type="ARBA" id="ARBA00022692"/>
    </source>
</evidence>
<feature type="transmembrane region" description="Helical" evidence="5">
    <location>
        <begin position="63"/>
        <end position="87"/>
    </location>
</feature>
<dbReference type="HOGENOM" id="CLU_015134_2_0_9"/>
<dbReference type="InterPro" id="IPR052561">
    <property type="entry name" value="ComplexI_Subunit1"/>
</dbReference>
<feature type="transmembrane region" description="Helical" evidence="5">
    <location>
        <begin position="133"/>
        <end position="152"/>
    </location>
</feature>
<dbReference type="InterPro" id="IPR001694">
    <property type="entry name" value="NADH_UbQ_OxRdtase_su1/FPO"/>
</dbReference>